<dbReference type="PANTHER" id="PTHR38766:SF1">
    <property type="entry name" value="FLAGELLAR PROTEIN FLIO"/>
    <property type="match status" value="1"/>
</dbReference>
<sequence length="358" mass="37107">MDSLFGEGTSLPVRFFIAFVVVFALIGLTAWLIRRFGSGPLGGQKARGRAPRLAVIEAGAVDGRRKLVLIRRDNVEHLIMIGGPTDILVEANILRGQSSRERASSVADNLTRVLAGATSEDASWASLQPEPTPRPAPMPRPAPLEDSSQWALQPEQSPPPALPRRARAADPLAGLAAELSVRPAEPIAPAPRPAPAPAVEAPRVEAPRVEARMAPKPAPMPAPAPQAASQQQSADQNLADMAQRLEAALRRPAAPATPASRPGVMQPGLKPAAEAPRAAPPVTPPPAQPAAPAKAPEVTSPAAAAPEKPKEASAPAAAKPAPAPAKAAPEKSDKPDDMFGSLEEEMANLLGRPSGKPS</sequence>
<feature type="transmembrane region" description="Helical" evidence="2">
    <location>
        <begin position="12"/>
        <end position="33"/>
    </location>
</feature>
<feature type="compositionally biased region" description="Pro residues" evidence="1">
    <location>
        <begin position="130"/>
        <end position="142"/>
    </location>
</feature>
<dbReference type="InterPro" id="IPR052205">
    <property type="entry name" value="FliO/MopB"/>
</dbReference>
<organism evidence="3 4">
    <name type="scientific">Pseudorhodoplanes sinuspersici</name>
    <dbReference type="NCBI Taxonomy" id="1235591"/>
    <lineage>
        <taxon>Bacteria</taxon>
        <taxon>Pseudomonadati</taxon>
        <taxon>Pseudomonadota</taxon>
        <taxon>Alphaproteobacteria</taxon>
        <taxon>Hyphomicrobiales</taxon>
        <taxon>Pseudorhodoplanes</taxon>
    </lineage>
</organism>
<evidence type="ECO:0000256" key="2">
    <source>
        <dbReference type="SAM" id="Phobius"/>
    </source>
</evidence>
<dbReference type="EMBL" id="CP021112">
    <property type="protein sequence ID" value="ARQ00815.1"/>
    <property type="molecule type" value="Genomic_DNA"/>
</dbReference>
<dbReference type="Proteomes" id="UP000194137">
    <property type="component" value="Chromosome"/>
</dbReference>
<feature type="compositionally biased region" description="Basic and acidic residues" evidence="1">
    <location>
        <begin position="328"/>
        <end position="337"/>
    </location>
</feature>
<evidence type="ECO:0000313" key="4">
    <source>
        <dbReference type="Proteomes" id="UP000194137"/>
    </source>
</evidence>
<accession>A0A1W6ZVP5</accession>
<feature type="compositionally biased region" description="Basic and acidic residues" evidence="1">
    <location>
        <begin position="202"/>
        <end position="213"/>
    </location>
</feature>
<keyword evidence="2" id="KW-0472">Membrane</keyword>
<dbReference type="OrthoDB" id="8456606at2"/>
<feature type="compositionally biased region" description="Polar residues" evidence="1">
    <location>
        <begin position="146"/>
        <end position="155"/>
    </location>
</feature>
<gene>
    <name evidence="3" type="ORF">CAK95_18255</name>
</gene>
<feature type="region of interest" description="Disordered" evidence="1">
    <location>
        <begin position="121"/>
        <end position="167"/>
    </location>
</feature>
<keyword evidence="2" id="KW-1133">Transmembrane helix</keyword>
<keyword evidence="4" id="KW-1185">Reference proteome</keyword>
<feature type="region of interest" description="Disordered" evidence="1">
    <location>
        <begin position="186"/>
        <end position="358"/>
    </location>
</feature>
<dbReference type="AlphaFoldDB" id="A0A1W6ZVP5"/>
<evidence type="ECO:0000313" key="3">
    <source>
        <dbReference type="EMBL" id="ARQ00815.1"/>
    </source>
</evidence>
<feature type="compositionally biased region" description="Pro residues" evidence="1">
    <location>
        <begin position="186"/>
        <end position="196"/>
    </location>
</feature>
<feature type="compositionally biased region" description="Low complexity" evidence="1">
    <location>
        <begin position="225"/>
        <end position="234"/>
    </location>
</feature>
<dbReference type="KEGG" id="psin:CAK95_18255"/>
<feature type="compositionally biased region" description="Low complexity" evidence="1">
    <location>
        <begin position="242"/>
        <end position="262"/>
    </location>
</feature>
<feature type="compositionally biased region" description="Low complexity" evidence="1">
    <location>
        <begin position="290"/>
        <end position="327"/>
    </location>
</feature>
<proteinExistence type="predicted"/>
<protein>
    <submittedName>
        <fullName evidence="3">Uncharacterized protein</fullName>
    </submittedName>
</protein>
<evidence type="ECO:0000256" key="1">
    <source>
        <dbReference type="SAM" id="MobiDB-lite"/>
    </source>
</evidence>
<feature type="compositionally biased region" description="Pro residues" evidence="1">
    <location>
        <begin position="278"/>
        <end position="289"/>
    </location>
</feature>
<dbReference type="RefSeq" id="WP_086089209.1">
    <property type="nucleotide sequence ID" value="NZ_CP021112.1"/>
</dbReference>
<keyword evidence="2" id="KW-0812">Transmembrane</keyword>
<name>A0A1W6ZVP5_9HYPH</name>
<reference evidence="3 4" key="1">
    <citation type="submission" date="2017-05" db="EMBL/GenBank/DDBJ databases">
        <title>Full genome sequence of Pseudorhodoplanes sinuspersici.</title>
        <authorList>
            <person name="Dastgheib S.M.M."/>
            <person name="Shavandi M."/>
            <person name="Tirandaz H."/>
        </authorList>
    </citation>
    <scope>NUCLEOTIDE SEQUENCE [LARGE SCALE GENOMIC DNA]</scope>
    <source>
        <strain evidence="3 4">RIPI110</strain>
    </source>
</reference>
<dbReference type="PANTHER" id="PTHR38766">
    <property type="entry name" value="FLAGELLAR PROTEIN FLIO"/>
    <property type="match status" value="1"/>
</dbReference>
<dbReference type="STRING" id="1235591.CAK95_18255"/>